<reference evidence="7 8" key="1">
    <citation type="submission" date="2021-03" db="EMBL/GenBank/DDBJ databases">
        <title>novel species isolated from a fishpond in China.</title>
        <authorList>
            <person name="Lu H."/>
            <person name="Cai Z."/>
        </authorList>
    </citation>
    <scope>NUCLEOTIDE SEQUENCE [LARGE SCALE GENOMIC DNA]</scope>
    <source>
        <strain evidence="7 8">JCM 31546</strain>
    </source>
</reference>
<evidence type="ECO:0000256" key="4">
    <source>
        <dbReference type="ARBA" id="ARBA00022833"/>
    </source>
</evidence>
<dbReference type="InterPro" id="IPR028090">
    <property type="entry name" value="JAB_dom_prok"/>
</dbReference>
<comment type="caution">
    <text evidence="7">The sequence shown here is derived from an EMBL/GenBank/DDBJ whole genome shotgun (WGS) entry which is preliminary data.</text>
</comment>
<dbReference type="SUPFAM" id="SSF102712">
    <property type="entry name" value="JAB1/MPN domain"/>
    <property type="match status" value="1"/>
</dbReference>
<evidence type="ECO:0000256" key="2">
    <source>
        <dbReference type="ARBA" id="ARBA00022723"/>
    </source>
</evidence>
<sequence>MLFVEKSVFEQLIAAVEMVPEESCGFLFGQSGDSSTQICKFMPVSNVSPDCKEVRFEIASRDFLVAERLAEKDNLELTGIYHTHLIDSAYPSETDRMSAFPNFSYLIISLPNLRFSEMRFWRLNSNNQFEEEVFEILN</sequence>
<evidence type="ECO:0000313" key="8">
    <source>
        <dbReference type="Proteomes" id="UP000664698"/>
    </source>
</evidence>
<evidence type="ECO:0000313" key="7">
    <source>
        <dbReference type="EMBL" id="MBN7801484.1"/>
    </source>
</evidence>
<dbReference type="CDD" id="cd08070">
    <property type="entry name" value="MPN_like"/>
    <property type="match status" value="1"/>
</dbReference>
<protein>
    <submittedName>
        <fullName evidence="7">M67 family metallopeptidase</fullName>
    </submittedName>
</protein>
<keyword evidence="1" id="KW-0645">Protease</keyword>
<dbReference type="Pfam" id="PF14464">
    <property type="entry name" value="Prok-JAB"/>
    <property type="match status" value="1"/>
</dbReference>
<dbReference type="Proteomes" id="UP000664698">
    <property type="component" value="Unassembled WGS sequence"/>
</dbReference>
<evidence type="ECO:0000259" key="6">
    <source>
        <dbReference type="SMART" id="SM00232"/>
    </source>
</evidence>
<dbReference type="Gene3D" id="3.40.140.10">
    <property type="entry name" value="Cytidine Deaminase, domain 2"/>
    <property type="match status" value="1"/>
</dbReference>
<dbReference type="PANTHER" id="PTHR34858">
    <property type="entry name" value="CYSO-CYSTEINE PEPTIDASE"/>
    <property type="match status" value="1"/>
</dbReference>
<dbReference type="PANTHER" id="PTHR34858:SF1">
    <property type="entry name" value="CYSO-CYSTEINE PEPTIDASE"/>
    <property type="match status" value="1"/>
</dbReference>
<dbReference type="InterPro" id="IPR000555">
    <property type="entry name" value="JAMM/MPN+_dom"/>
</dbReference>
<proteinExistence type="predicted"/>
<keyword evidence="4" id="KW-0862">Zinc</keyword>
<accession>A0ABS3BRL2</accession>
<keyword evidence="5" id="KW-0482">Metalloprotease</keyword>
<keyword evidence="2" id="KW-0479">Metal-binding</keyword>
<dbReference type="RefSeq" id="WP_206569469.1">
    <property type="nucleotide sequence ID" value="NZ_JAFKCW010000002.1"/>
</dbReference>
<name>A0ABS3BRL2_9BACT</name>
<evidence type="ECO:0000256" key="1">
    <source>
        <dbReference type="ARBA" id="ARBA00022670"/>
    </source>
</evidence>
<keyword evidence="3" id="KW-0378">Hydrolase</keyword>
<evidence type="ECO:0000256" key="5">
    <source>
        <dbReference type="ARBA" id="ARBA00023049"/>
    </source>
</evidence>
<evidence type="ECO:0000256" key="3">
    <source>
        <dbReference type="ARBA" id="ARBA00022801"/>
    </source>
</evidence>
<keyword evidence="8" id="KW-1185">Reference proteome</keyword>
<organism evidence="7 8">
    <name type="scientific">Algoriphagus aestuariicola</name>
    <dbReference type="NCBI Taxonomy" id="1852016"/>
    <lineage>
        <taxon>Bacteria</taxon>
        <taxon>Pseudomonadati</taxon>
        <taxon>Bacteroidota</taxon>
        <taxon>Cytophagia</taxon>
        <taxon>Cytophagales</taxon>
        <taxon>Cyclobacteriaceae</taxon>
        <taxon>Algoriphagus</taxon>
    </lineage>
</organism>
<feature type="domain" description="JAB1/MPN/MOV34 metalloenzyme" evidence="6">
    <location>
        <begin position="1"/>
        <end position="134"/>
    </location>
</feature>
<gene>
    <name evidence="7" type="ORF">J0A67_11470</name>
</gene>
<dbReference type="SMART" id="SM00232">
    <property type="entry name" value="JAB_MPN"/>
    <property type="match status" value="1"/>
</dbReference>
<dbReference type="EMBL" id="JAFKCW010000002">
    <property type="protein sequence ID" value="MBN7801484.1"/>
    <property type="molecule type" value="Genomic_DNA"/>
</dbReference>
<dbReference type="InterPro" id="IPR051929">
    <property type="entry name" value="VirAsm_ModProt"/>
</dbReference>